<proteinExistence type="predicted"/>
<comment type="caution">
    <text evidence="4">The sequence shown here is derived from an EMBL/GenBank/DDBJ whole genome shotgun (WGS) entry which is preliminary data.</text>
</comment>
<evidence type="ECO:0000313" key="4">
    <source>
        <dbReference type="EMBL" id="MCJ7859041.1"/>
    </source>
</evidence>
<feature type="transmembrane region" description="Helical" evidence="2">
    <location>
        <begin position="56"/>
        <end position="78"/>
    </location>
</feature>
<feature type="compositionally biased region" description="Low complexity" evidence="1">
    <location>
        <begin position="184"/>
        <end position="216"/>
    </location>
</feature>
<keyword evidence="2" id="KW-1133">Transmembrane helix</keyword>
<protein>
    <recommendedName>
        <fullName evidence="3">DUF6779 domain-containing protein</fullName>
    </recommendedName>
</protein>
<evidence type="ECO:0000256" key="2">
    <source>
        <dbReference type="SAM" id="Phobius"/>
    </source>
</evidence>
<evidence type="ECO:0000259" key="3">
    <source>
        <dbReference type="Pfam" id="PF20570"/>
    </source>
</evidence>
<organism evidence="4 5">
    <name type="scientific">Corynebacterium kalidii</name>
    <dbReference type="NCBI Taxonomy" id="2931982"/>
    <lineage>
        <taxon>Bacteria</taxon>
        <taxon>Bacillati</taxon>
        <taxon>Actinomycetota</taxon>
        <taxon>Actinomycetes</taxon>
        <taxon>Mycobacteriales</taxon>
        <taxon>Corynebacteriaceae</taxon>
        <taxon>Corynebacterium</taxon>
    </lineage>
</organism>
<keyword evidence="2" id="KW-0812">Transmembrane</keyword>
<feature type="region of interest" description="Disordered" evidence="1">
    <location>
        <begin position="255"/>
        <end position="364"/>
    </location>
</feature>
<feature type="region of interest" description="Disordered" evidence="1">
    <location>
        <begin position="1"/>
        <end position="23"/>
    </location>
</feature>
<sequence length="364" mass="38558">MSSAYSPDDSHRLPDPSSRSGSSTPGNGMKFLMYLVFVLALVATIIMFFVDSEMWLNVAVITSLWAAFIGAILVSRYSGVIGEERSRRQELERRHNAEIERERSEAQRREVQLENDFRSRLGAEHDTTLDAIRKELEAMREQLADLSGGDWSNEQVSLKARAERIIELERNVSRAGDAARQAEATSPRTGASTTGASATGASTTRAAADTDTSGQERSGGRRGGFSTGSFAAVRWSGADSEATTQIPMVVDTRSMDGASQASGAGSAATPAATSPSTPSGSTRPHWGQHESDAEPAPASGAAPAHEAAGSNGSTGSAGSVEPAPGRRRRAPEAEVEPHGRRRAGESDEGVTVAELMAQMKKNAR</sequence>
<keyword evidence="5" id="KW-1185">Reference proteome</keyword>
<reference evidence="4" key="1">
    <citation type="submission" date="2022-04" db="EMBL/GenBank/DDBJ databases">
        <title>Corynebacterium kalidii LD5P10.</title>
        <authorList>
            <person name="Sun J.Q."/>
        </authorList>
    </citation>
    <scope>NUCLEOTIDE SEQUENCE</scope>
    <source>
        <strain evidence="4">LD5P10</strain>
    </source>
</reference>
<evidence type="ECO:0000256" key="1">
    <source>
        <dbReference type="SAM" id="MobiDB-lite"/>
    </source>
</evidence>
<dbReference type="Pfam" id="PF20570">
    <property type="entry name" value="DUF6779"/>
    <property type="match status" value="1"/>
</dbReference>
<feature type="compositionally biased region" description="Low complexity" evidence="1">
    <location>
        <begin position="257"/>
        <end position="282"/>
    </location>
</feature>
<keyword evidence="2" id="KW-0472">Membrane</keyword>
<dbReference type="EMBL" id="JALIEA010000016">
    <property type="protein sequence ID" value="MCJ7859041.1"/>
    <property type="molecule type" value="Genomic_DNA"/>
</dbReference>
<accession>A0A9X1WI86</accession>
<feature type="transmembrane region" description="Helical" evidence="2">
    <location>
        <begin position="31"/>
        <end position="50"/>
    </location>
</feature>
<dbReference type="RefSeq" id="WP_244804772.1">
    <property type="nucleotide sequence ID" value="NZ_JALIEA010000016.1"/>
</dbReference>
<feature type="compositionally biased region" description="Basic and acidic residues" evidence="1">
    <location>
        <begin position="330"/>
        <end position="345"/>
    </location>
</feature>
<dbReference type="Proteomes" id="UP001139207">
    <property type="component" value="Unassembled WGS sequence"/>
</dbReference>
<feature type="domain" description="DUF6779" evidence="3">
    <location>
        <begin position="56"/>
        <end position="164"/>
    </location>
</feature>
<feature type="compositionally biased region" description="Low complexity" evidence="1">
    <location>
        <begin position="294"/>
        <end position="323"/>
    </location>
</feature>
<dbReference type="AlphaFoldDB" id="A0A9X1WI86"/>
<dbReference type="InterPro" id="IPR046706">
    <property type="entry name" value="DUF6779"/>
</dbReference>
<name>A0A9X1WI86_9CORY</name>
<evidence type="ECO:0000313" key="5">
    <source>
        <dbReference type="Proteomes" id="UP001139207"/>
    </source>
</evidence>
<feature type="region of interest" description="Disordered" evidence="1">
    <location>
        <begin position="173"/>
        <end position="226"/>
    </location>
</feature>
<gene>
    <name evidence="4" type="ORF">MUN33_10015</name>
</gene>